<dbReference type="InterPro" id="IPR024079">
    <property type="entry name" value="MetalloPept_cat_dom_sf"/>
</dbReference>
<dbReference type="Proteomes" id="UP000694844">
    <property type="component" value="Chromosome 9"/>
</dbReference>
<dbReference type="InterPro" id="IPR001506">
    <property type="entry name" value="Peptidase_M12A"/>
</dbReference>
<keyword evidence="9" id="KW-0732">Signal</keyword>
<evidence type="ECO:0000256" key="2">
    <source>
        <dbReference type="ARBA" id="ARBA00022723"/>
    </source>
</evidence>
<dbReference type="SMART" id="SM00042">
    <property type="entry name" value="CUB"/>
    <property type="match status" value="1"/>
</dbReference>
<keyword evidence="4 8" id="KW-0862">Zinc</keyword>
<feature type="region of interest" description="Disordered" evidence="10">
    <location>
        <begin position="43"/>
        <end position="76"/>
    </location>
</feature>
<feature type="signal peptide" evidence="9">
    <location>
        <begin position="1"/>
        <end position="17"/>
    </location>
</feature>
<dbReference type="PRINTS" id="PR00480">
    <property type="entry name" value="ASTACIN"/>
</dbReference>
<evidence type="ECO:0000256" key="10">
    <source>
        <dbReference type="SAM" id="MobiDB-lite"/>
    </source>
</evidence>
<dbReference type="GO" id="GO:0008270">
    <property type="term" value="F:zinc ion binding"/>
    <property type="evidence" value="ECO:0007669"/>
    <property type="project" value="UniProtKB-UniRule"/>
</dbReference>
<reference evidence="14" key="1">
    <citation type="submission" date="2025-08" db="UniProtKB">
        <authorList>
            <consortium name="RefSeq"/>
        </authorList>
    </citation>
    <scope>IDENTIFICATION</scope>
    <source>
        <tissue evidence="14">Whole sample</tissue>
    </source>
</reference>
<dbReference type="SUPFAM" id="SSF55486">
    <property type="entry name" value="Metalloproteases ('zincins'), catalytic domain"/>
    <property type="match status" value="1"/>
</dbReference>
<dbReference type="EC" id="3.4.24.-" evidence="9"/>
<feature type="binding site" evidence="8">
    <location>
        <position position="281"/>
    </location>
    <ligand>
        <name>Zn(2+)</name>
        <dbReference type="ChEBI" id="CHEBI:29105"/>
        <note>catalytic</note>
    </ligand>
</feature>
<dbReference type="SUPFAM" id="SSF49854">
    <property type="entry name" value="Spermadhesin, CUB domain"/>
    <property type="match status" value="1"/>
</dbReference>
<evidence type="ECO:0000313" key="13">
    <source>
        <dbReference type="Proteomes" id="UP000694844"/>
    </source>
</evidence>
<dbReference type="RefSeq" id="XP_022309328.1">
    <property type="nucleotide sequence ID" value="XM_022453620.1"/>
</dbReference>
<dbReference type="PANTHER" id="PTHR10127:SF802">
    <property type="entry name" value="ZINC METALLOPROTEINASE NAS-10"/>
    <property type="match status" value="1"/>
</dbReference>
<feature type="domain" description="CUB" evidence="11">
    <location>
        <begin position="414"/>
        <end position="538"/>
    </location>
</feature>
<dbReference type="GeneID" id="111115047"/>
<accession>A0A8B8C0Z6</accession>
<keyword evidence="13" id="KW-1185">Reference proteome</keyword>
<dbReference type="PROSITE" id="PS51864">
    <property type="entry name" value="ASTACIN"/>
    <property type="match status" value="1"/>
</dbReference>
<evidence type="ECO:0000256" key="6">
    <source>
        <dbReference type="ARBA" id="ARBA00023157"/>
    </source>
</evidence>
<dbReference type="GO" id="GO:0004222">
    <property type="term" value="F:metalloendopeptidase activity"/>
    <property type="evidence" value="ECO:0007669"/>
    <property type="project" value="UniProtKB-UniRule"/>
</dbReference>
<feature type="chain" id="PRO_5034879419" description="Metalloendopeptidase" evidence="9">
    <location>
        <begin position="18"/>
        <end position="538"/>
    </location>
</feature>
<dbReference type="PROSITE" id="PS01180">
    <property type="entry name" value="CUB"/>
    <property type="match status" value="1"/>
</dbReference>
<dbReference type="InterPro" id="IPR006026">
    <property type="entry name" value="Peptidase_Metallo"/>
</dbReference>
<keyword evidence="2 8" id="KW-0479">Metal-binding</keyword>
<evidence type="ECO:0000256" key="5">
    <source>
        <dbReference type="ARBA" id="ARBA00023049"/>
    </source>
</evidence>
<gene>
    <name evidence="14" type="primary">LOC111115047</name>
</gene>
<evidence type="ECO:0000259" key="11">
    <source>
        <dbReference type="PROSITE" id="PS01180"/>
    </source>
</evidence>
<dbReference type="OrthoDB" id="6161215at2759"/>
<evidence type="ECO:0000256" key="9">
    <source>
        <dbReference type="RuleBase" id="RU361183"/>
    </source>
</evidence>
<protein>
    <recommendedName>
        <fullName evidence="9">Metalloendopeptidase</fullName>
        <ecNumber evidence="9">3.4.24.-</ecNumber>
    </recommendedName>
</protein>
<dbReference type="PANTHER" id="PTHR10127">
    <property type="entry name" value="DISCOIDIN, CUB, EGF, LAMININ , AND ZINC METALLOPROTEASE DOMAIN CONTAINING"/>
    <property type="match status" value="1"/>
</dbReference>
<dbReference type="Pfam" id="PF00431">
    <property type="entry name" value="CUB"/>
    <property type="match status" value="1"/>
</dbReference>
<dbReference type="SMART" id="SM00235">
    <property type="entry name" value="ZnMc"/>
    <property type="match status" value="1"/>
</dbReference>
<sequence length="538" mass="61069">MFLYTVALIYLSVYVYCGQVNTEDNGKEELLVRDLLTLLQRRQMSAPTQRHTQTGGIGEERRGGPGAGIPDGDLSDLTKENWERIQNPTDQLQKWSGDQDSPAADLMESFVVIEGDQQVKPAGLRPWEKSVVNADSHDVHGGETGSDDTKRYFQRPLVNARNRRLKKRNFARGERLWEYGVIPYEIDPKITQSDLISTIKAGIDQMNKYTCLRILPRSETTNLNLPHKQYLLFQPDSICISFIGRYEYLSSDAQPIGLSYPMCNQLQTILHELMHAAGMHHEQSRDDRDRYIKIFYDNIVGGTENKNMNIWPTYDRYPYDAESVLQYGLYDQAMNGNQRTMELRDKLLEFLPAMSRNLSFYDVAEITKAYQCTDHCPSVPTCENGGFVHKGCECLCPKGLKGARCEEADTDPGCGGIVTLGEGDSREITTPNFPNNYAAGSRCTWLIKGPEDKRIKMTILEFHVAFNQFRRYCYHWVEIRYNLIGQTGIRECGYHKPGSGVYVMTSSDAKGKMLLLFDSAFNANVPGTKGFKLKVEVV</sequence>
<proteinExistence type="predicted"/>
<dbReference type="CDD" id="cd00041">
    <property type="entry name" value="CUB"/>
    <property type="match status" value="1"/>
</dbReference>
<organism evidence="13 14">
    <name type="scientific">Crassostrea virginica</name>
    <name type="common">Eastern oyster</name>
    <dbReference type="NCBI Taxonomy" id="6565"/>
    <lineage>
        <taxon>Eukaryota</taxon>
        <taxon>Metazoa</taxon>
        <taxon>Spiralia</taxon>
        <taxon>Lophotrochozoa</taxon>
        <taxon>Mollusca</taxon>
        <taxon>Bivalvia</taxon>
        <taxon>Autobranchia</taxon>
        <taxon>Pteriomorphia</taxon>
        <taxon>Ostreida</taxon>
        <taxon>Ostreoidea</taxon>
        <taxon>Ostreidae</taxon>
        <taxon>Crassostrea</taxon>
    </lineage>
</organism>
<evidence type="ECO:0000256" key="7">
    <source>
        <dbReference type="PROSITE-ProRule" id="PRU00059"/>
    </source>
</evidence>
<dbReference type="PROSITE" id="PS00022">
    <property type="entry name" value="EGF_1"/>
    <property type="match status" value="1"/>
</dbReference>
<dbReference type="InterPro" id="IPR000742">
    <property type="entry name" value="EGF"/>
</dbReference>
<evidence type="ECO:0000256" key="1">
    <source>
        <dbReference type="ARBA" id="ARBA00022670"/>
    </source>
</evidence>
<dbReference type="Gene3D" id="3.40.390.10">
    <property type="entry name" value="Collagenase (Catalytic Domain)"/>
    <property type="match status" value="1"/>
</dbReference>
<evidence type="ECO:0000256" key="4">
    <source>
        <dbReference type="ARBA" id="ARBA00022833"/>
    </source>
</evidence>
<feature type="binding site" evidence="8">
    <location>
        <position position="275"/>
    </location>
    <ligand>
        <name>Zn(2+)</name>
        <dbReference type="ChEBI" id="CHEBI:29105"/>
        <note>catalytic</note>
    </ligand>
</feature>
<keyword evidence="3 8" id="KW-0378">Hydrolase</keyword>
<evidence type="ECO:0000256" key="3">
    <source>
        <dbReference type="ARBA" id="ARBA00022801"/>
    </source>
</evidence>
<comment type="cofactor">
    <cofactor evidence="8 9">
        <name>Zn(2+)</name>
        <dbReference type="ChEBI" id="CHEBI:29105"/>
    </cofactor>
    <text evidence="8 9">Binds 1 zinc ion per subunit.</text>
</comment>
<feature type="domain" description="Peptidase M12A" evidence="12">
    <location>
        <begin position="169"/>
        <end position="373"/>
    </location>
</feature>
<feature type="compositionally biased region" description="Polar residues" evidence="10">
    <location>
        <begin position="43"/>
        <end position="54"/>
    </location>
</feature>
<feature type="active site" evidence="8">
    <location>
        <position position="272"/>
    </location>
</feature>
<comment type="caution">
    <text evidence="7">Lacks conserved residue(s) required for the propagation of feature annotation.</text>
</comment>
<feature type="binding site" evidence="8">
    <location>
        <position position="271"/>
    </location>
    <ligand>
        <name>Zn(2+)</name>
        <dbReference type="ChEBI" id="CHEBI:29105"/>
        <note>catalytic</note>
    </ligand>
</feature>
<evidence type="ECO:0000256" key="8">
    <source>
        <dbReference type="PROSITE-ProRule" id="PRU01211"/>
    </source>
</evidence>
<keyword evidence="5 8" id="KW-0482">Metalloprotease</keyword>
<dbReference type="GO" id="GO:0006508">
    <property type="term" value="P:proteolysis"/>
    <property type="evidence" value="ECO:0007669"/>
    <property type="project" value="UniProtKB-KW"/>
</dbReference>
<dbReference type="KEGG" id="cvn:111115047"/>
<dbReference type="AlphaFoldDB" id="A0A8B8C0Z6"/>
<keyword evidence="6" id="KW-1015">Disulfide bond</keyword>
<dbReference type="InterPro" id="IPR035914">
    <property type="entry name" value="Sperma_CUB_dom_sf"/>
</dbReference>
<evidence type="ECO:0000313" key="14">
    <source>
        <dbReference type="RefSeq" id="XP_022309328.1"/>
    </source>
</evidence>
<dbReference type="Pfam" id="PF01400">
    <property type="entry name" value="Astacin"/>
    <property type="match status" value="1"/>
</dbReference>
<keyword evidence="1 8" id="KW-0645">Protease</keyword>
<dbReference type="InterPro" id="IPR000859">
    <property type="entry name" value="CUB_dom"/>
</dbReference>
<dbReference type="Gene3D" id="2.60.120.290">
    <property type="entry name" value="Spermadhesin, CUB domain"/>
    <property type="match status" value="1"/>
</dbReference>
<name>A0A8B8C0Z6_CRAVI</name>
<evidence type="ECO:0000259" key="12">
    <source>
        <dbReference type="PROSITE" id="PS51864"/>
    </source>
</evidence>